<feature type="transmembrane region" description="Helical" evidence="2">
    <location>
        <begin position="259"/>
        <end position="281"/>
    </location>
</feature>
<organism evidence="3 4">
    <name type="scientific">Micromonospora pisi</name>
    <dbReference type="NCBI Taxonomy" id="589240"/>
    <lineage>
        <taxon>Bacteria</taxon>
        <taxon>Bacillati</taxon>
        <taxon>Actinomycetota</taxon>
        <taxon>Actinomycetes</taxon>
        <taxon>Micromonosporales</taxon>
        <taxon>Micromonosporaceae</taxon>
        <taxon>Micromonospora</taxon>
    </lineage>
</organism>
<evidence type="ECO:0000256" key="1">
    <source>
        <dbReference type="SAM" id="MobiDB-lite"/>
    </source>
</evidence>
<feature type="compositionally biased region" description="Basic and acidic residues" evidence="1">
    <location>
        <begin position="137"/>
        <end position="147"/>
    </location>
</feature>
<dbReference type="AlphaFoldDB" id="A0A495JQH2"/>
<proteinExistence type="predicted"/>
<keyword evidence="2" id="KW-1133">Transmembrane helix</keyword>
<feature type="transmembrane region" description="Helical" evidence="2">
    <location>
        <begin position="52"/>
        <end position="72"/>
    </location>
</feature>
<feature type="transmembrane region" description="Helical" evidence="2">
    <location>
        <begin position="186"/>
        <end position="206"/>
    </location>
</feature>
<feature type="transmembrane region" description="Helical" evidence="2">
    <location>
        <begin position="12"/>
        <end position="32"/>
    </location>
</feature>
<name>A0A495JQH2_9ACTN</name>
<sequence length="381" mass="39533">MIELLARPLADAFMQVGVYVAVLVALFGWLRWRYGDRVTDGLTRRPRLGPLVGALLGVSPGCGGAIILMPLYARGKVSFGTVVAALASTMGDSSWVVIAADPGFALKIHALLFAVGLATGYAVDLLGIDPARALHRSEVRPDRRPESVDALADGSAGPAASGQSTALALLTRADPVVERQRRMSTAFWGLTTPAFLVSVPVVFHVVDPALLSAPLGGVDPYLVLGCAGTFVAVLIFAAGRGRFADDTLETSQPRTVRDAFRHSAHEASFITFWVAVAYVGWQVLSTTTGFDGSQLALAGAVGVLVGALIGLIPGCAVQIVFTGIYVSGGLPVTTLVANAISQDGDALIPLAALRRRAAGLATLITTVPAILVGLTLLLFVG</sequence>
<feature type="transmembrane region" description="Helical" evidence="2">
    <location>
        <begin position="293"/>
        <end position="312"/>
    </location>
</feature>
<keyword evidence="2" id="KW-0472">Membrane</keyword>
<evidence type="ECO:0000313" key="4">
    <source>
        <dbReference type="Proteomes" id="UP000277671"/>
    </source>
</evidence>
<evidence type="ECO:0000256" key="2">
    <source>
        <dbReference type="SAM" id="Phobius"/>
    </source>
</evidence>
<evidence type="ECO:0000313" key="3">
    <source>
        <dbReference type="EMBL" id="RKR90299.1"/>
    </source>
</evidence>
<dbReference type="NCBIfam" id="NF037962">
    <property type="entry name" value="arsenic_eff"/>
    <property type="match status" value="1"/>
</dbReference>
<feature type="transmembrane region" description="Helical" evidence="2">
    <location>
        <begin position="218"/>
        <end position="238"/>
    </location>
</feature>
<dbReference type="Proteomes" id="UP000277671">
    <property type="component" value="Unassembled WGS sequence"/>
</dbReference>
<reference evidence="3 4" key="1">
    <citation type="submission" date="2018-10" db="EMBL/GenBank/DDBJ databases">
        <title>Sequencing the genomes of 1000 actinobacteria strains.</title>
        <authorList>
            <person name="Klenk H.-P."/>
        </authorList>
    </citation>
    <scope>NUCLEOTIDE SEQUENCE [LARGE SCALE GENOMIC DNA]</scope>
    <source>
        <strain evidence="3 4">DSM 45175</strain>
    </source>
</reference>
<dbReference type="OrthoDB" id="3776971at2"/>
<keyword evidence="2" id="KW-0812">Transmembrane</keyword>
<feature type="transmembrane region" description="Helical" evidence="2">
    <location>
        <begin position="360"/>
        <end position="380"/>
    </location>
</feature>
<feature type="region of interest" description="Disordered" evidence="1">
    <location>
        <begin position="137"/>
        <end position="163"/>
    </location>
</feature>
<accession>A0A495JQH2</accession>
<dbReference type="InterPro" id="IPR021552">
    <property type="entry name" value="ArsP_2"/>
</dbReference>
<protein>
    <submittedName>
        <fullName evidence="3">Putative 10TM heavy-metal exporter</fullName>
    </submittedName>
</protein>
<keyword evidence="4" id="KW-1185">Reference proteome</keyword>
<dbReference type="Pfam" id="PF11449">
    <property type="entry name" value="ArsP_2"/>
    <property type="match status" value="1"/>
</dbReference>
<dbReference type="RefSeq" id="WP_121158594.1">
    <property type="nucleotide sequence ID" value="NZ_RBKT01000001.1"/>
</dbReference>
<comment type="caution">
    <text evidence="3">The sequence shown here is derived from an EMBL/GenBank/DDBJ whole genome shotgun (WGS) entry which is preliminary data.</text>
</comment>
<dbReference type="EMBL" id="RBKT01000001">
    <property type="protein sequence ID" value="RKR90299.1"/>
    <property type="molecule type" value="Genomic_DNA"/>
</dbReference>
<feature type="transmembrane region" description="Helical" evidence="2">
    <location>
        <begin position="104"/>
        <end position="126"/>
    </location>
</feature>
<gene>
    <name evidence="3" type="ORF">BDK92_4669</name>
</gene>